<dbReference type="Pfam" id="PF02502">
    <property type="entry name" value="LacAB_rpiB"/>
    <property type="match status" value="1"/>
</dbReference>
<reference evidence="5" key="1">
    <citation type="journal article" date="2021" name="PeerJ">
        <title>Extensive microbial diversity within the chicken gut microbiome revealed by metagenomics and culture.</title>
        <authorList>
            <person name="Gilroy R."/>
            <person name="Ravi A."/>
            <person name="Getino M."/>
            <person name="Pursley I."/>
            <person name="Horton D.L."/>
            <person name="Alikhan N.F."/>
            <person name="Baker D."/>
            <person name="Gharbi K."/>
            <person name="Hall N."/>
            <person name="Watson M."/>
            <person name="Adriaenssens E.M."/>
            <person name="Foster-Nyarko E."/>
            <person name="Jarju S."/>
            <person name="Secka A."/>
            <person name="Antonio M."/>
            <person name="Oren A."/>
            <person name="Chaudhuri R.R."/>
            <person name="La Ragione R."/>
            <person name="Hildebrand F."/>
            <person name="Pallen M.J."/>
        </authorList>
    </citation>
    <scope>NUCLEOTIDE SEQUENCE</scope>
    <source>
        <strain evidence="5">2239</strain>
    </source>
</reference>
<dbReference type="InterPro" id="IPR051812">
    <property type="entry name" value="SPI_LacAB/RpiB"/>
</dbReference>
<feature type="binding site" evidence="4">
    <location>
        <position position="134"/>
    </location>
    <ligand>
        <name>D-ribulose 5-phosphate</name>
        <dbReference type="ChEBI" id="CHEBI:58121"/>
    </ligand>
</feature>
<dbReference type="InterPro" id="IPR004785">
    <property type="entry name" value="RpiB"/>
</dbReference>
<dbReference type="SUPFAM" id="SSF89623">
    <property type="entry name" value="Ribose/Galactose isomerase RpiB/AlsB"/>
    <property type="match status" value="1"/>
</dbReference>
<protein>
    <submittedName>
        <fullName evidence="5">Ribose 5-phosphate isomerase B</fullName>
        <ecNumber evidence="5">5.3.1.6</ecNumber>
    </submittedName>
</protein>
<dbReference type="PANTHER" id="PTHR43732:SF1">
    <property type="entry name" value="RIBOSE 5-PHOSPHATE ISOMERASE"/>
    <property type="match status" value="1"/>
</dbReference>
<sequence>MSKPIALAADHGGFELKEAVRAHLDEIGVAYKDFGSFDGASCDYPDMAEPACRAVVAGECDKALLFCGTGVGISMSANKIHGIRACCCSDAFSAEYTRRHNDANALCMGGRVVGAGLAIYLVDLFLNTPFEGGRHQRRIDKITDLEQRG</sequence>
<dbReference type="NCBIfam" id="TIGR01120">
    <property type="entry name" value="rpiB"/>
    <property type="match status" value="1"/>
</dbReference>
<evidence type="ECO:0000256" key="1">
    <source>
        <dbReference type="ARBA" id="ARBA00008754"/>
    </source>
</evidence>
<dbReference type="PANTHER" id="PTHR43732">
    <property type="entry name" value="RIBOSE 5-PHOSPHATE ISOMERASE-RELATED"/>
    <property type="match status" value="1"/>
</dbReference>
<evidence type="ECO:0000256" key="2">
    <source>
        <dbReference type="ARBA" id="ARBA00023235"/>
    </source>
</evidence>
<keyword evidence="2 5" id="KW-0413">Isomerase</keyword>
<feature type="active site" description="Proton donor" evidence="3">
    <location>
        <position position="100"/>
    </location>
</feature>
<evidence type="ECO:0000256" key="4">
    <source>
        <dbReference type="PIRSR" id="PIRSR005384-2"/>
    </source>
</evidence>
<feature type="binding site" evidence="4">
    <location>
        <begin position="68"/>
        <end position="72"/>
    </location>
    <ligand>
        <name>D-ribulose 5-phosphate</name>
        <dbReference type="ChEBI" id="CHEBI:58121"/>
    </ligand>
</feature>
<feature type="binding site" evidence="4">
    <location>
        <position position="111"/>
    </location>
    <ligand>
        <name>D-ribulose 5-phosphate</name>
        <dbReference type="ChEBI" id="CHEBI:58121"/>
    </ligand>
</feature>
<gene>
    <name evidence="5" type="primary">rpiB</name>
    <name evidence="5" type="ORF">H9865_05780</name>
</gene>
<dbReference type="PIRSF" id="PIRSF005384">
    <property type="entry name" value="RpiB_LacA_B"/>
    <property type="match status" value="1"/>
</dbReference>
<dbReference type="InterPro" id="IPR003500">
    <property type="entry name" value="RpiB_LacA_LacB"/>
</dbReference>
<comment type="similarity">
    <text evidence="1">Belongs to the LacAB/RpiB family.</text>
</comment>
<name>A0A9D1V3R3_9FIRM</name>
<dbReference type="NCBIfam" id="NF004051">
    <property type="entry name" value="PRK05571.1"/>
    <property type="match status" value="1"/>
</dbReference>
<dbReference type="Gene3D" id="3.40.1400.10">
    <property type="entry name" value="Sugar-phosphate isomerase, RpiB/LacA/LacB"/>
    <property type="match status" value="1"/>
</dbReference>
<reference evidence="5" key="2">
    <citation type="submission" date="2021-04" db="EMBL/GenBank/DDBJ databases">
        <authorList>
            <person name="Gilroy R."/>
        </authorList>
    </citation>
    <scope>NUCLEOTIDE SEQUENCE</scope>
    <source>
        <strain evidence="5">2239</strain>
    </source>
</reference>
<evidence type="ECO:0000256" key="3">
    <source>
        <dbReference type="PIRSR" id="PIRSR005384-1"/>
    </source>
</evidence>
<dbReference type="EC" id="5.3.1.6" evidence="5"/>
<comment type="caution">
    <text evidence="5">The sequence shown here is derived from an EMBL/GenBank/DDBJ whole genome shotgun (WGS) entry which is preliminary data.</text>
</comment>
<dbReference type="AlphaFoldDB" id="A0A9D1V3R3"/>
<feature type="binding site" evidence="4">
    <location>
        <position position="101"/>
    </location>
    <ligand>
        <name>D-ribulose 5-phosphate</name>
        <dbReference type="ChEBI" id="CHEBI:58121"/>
    </ligand>
</feature>
<evidence type="ECO:0000313" key="5">
    <source>
        <dbReference type="EMBL" id="HIX05597.1"/>
    </source>
</evidence>
<dbReference type="Proteomes" id="UP000824193">
    <property type="component" value="Unassembled WGS sequence"/>
</dbReference>
<dbReference type="InterPro" id="IPR036569">
    <property type="entry name" value="RpiB_LacA_LacB_sf"/>
</dbReference>
<feature type="binding site" evidence="4">
    <location>
        <begin position="10"/>
        <end position="11"/>
    </location>
    <ligand>
        <name>D-ribulose 5-phosphate</name>
        <dbReference type="ChEBI" id="CHEBI:58121"/>
    </ligand>
</feature>
<organism evidence="5 6">
    <name type="scientific">Candidatus Allofournierella pullicola</name>
    <dbReference type="NCBI Taxonomy" id="2838596"/>
    <lineage>
        <taxon>Bacteria</taxon>
        <taxon>Bacillati</taxon>
        <taxon>Bacillota</taxon>
        <taxon>Clostridia</taxon>
        <taxon>Eubacteriales</taxon>
        <taxon>Oscillospiraceae</taxon>
        <taxon>Allofournierella</taxon>
    </lineage>
</organism>
<dbReference type="GO" id="GO:0004751">
    <property type="term" value="F:ribose-5-phosphate isomerase activity"/>
    <property type="evidence" value="ECO:0007669"/>
    <property type="project" value="UniProtKB-EC"/>
</dbReference>
<accession>A0A9D1V3R3</accession>
<dbReference type="NCBIfam" id="TIGR00689">
    <property type="entry name" value="rpiB_lacA_lacB"/>
    <property type="match status" value="1"/>
</dbReference>
<proteinExistence type="inferred from homology"/>
<dbReference type="EMBL" id="DXFW01000016">
    <property type="protein sequence ID" value="HIX05597.1"/>
    <property type="molecule type" value="Genomic_DNA"/>
</dbReference>
<dbReference type="GO" id="GO:0005975">
    <property type="term" value="P:carbohydrate metabolic process"/>
    <property type="evidence" value="ECO:0007669"/>
    <property type="project" value="InterPro"/>
</dbReference>
<feature type="active site" description="Proton acceptor" evidence="3">
    <location>
        <position position="67"/>
    </location>
</feature>
<feature type="binding site" evidence="4">
    <location>
        <position position="138"/>
    </location>
    <ligand>
        <name>D-ribulose 5-phosphate</name>
        <dbReference type="ChEBI" id="CHEBI:58121"/>
    </ligand>
</feature>
<evidence type="ECO:0000313" key="6">
    <source>
        <dbReference type="Proteomes" id="UP000824193"/>
    </source>
</evidence>